<dbReference type="Proteomes" id="UP000176287">
    <property type="component" value="Unassembled WGS sequence"/>
</dbReference>
<dbReference type="AlphaFoldDB" id="A0A1G2CHS0"/>
<protein>
    <submittedName>
        <fullName evidence="1">Uncharacterized protein</fullName>
    </submittedName>
</protein>
<name>A0A1G2CHS0_9BACT</name>
<organism evidence="1 2">
    <name type="scientific">Candidatus Liptonbacteria bacterium RIFCSPLOWO2_01_FULL_45_15</name>
    <dbReference type="NCBI Taxonomy" id="1798649"/>
    <lineage>
        <taxon>Bacteria</taxon>
        <taxon>Candidatus Liptoniibacteriota</taxon>
    </lineage>
</organism>
<proteinExistence type="predicted"/>
<sequence>MTNLFEKKTQDNPEFILLHGRFQHDLRSFIINNRPLEKKYSSIGHLQEGREIIDKLLATSQNDALIPVLQEIKNTISGIDANSRPDVTLLDHLRELLEAAEKEIRY</sequence>
<comment type="caution">
    <text evidence="1">The sequence shown here is derived from an EMBL/GenBank/DDBJ whole genome shotgun (WGS) entry which is preliminary data.</text>
</comment>
<dbReference type="STRING" id="1798649.A3B13_02755"/>
<accession>A0A1G2CHS0</accession>
<reference evidence="1 2" key="1">
    <citation type="journal article" date="2016" name="Nat. Commun.">
        <title>Thousands of microbial genomes shed light on interconnected biogeochemical processes in an aquifer system.</title>
        <authorList>
            <person name="Anantharaman K."/>
            <person name="Brown C.T."/>
            <person name="Hug L.A."/>
            <person name="Sharon I."/>
            <person name="Castelle C.J."/>
            <person name="Probst A.J."/>
            <person name="Thomas B.C."/>
            <person name="Singh A."/>
            <person name="Wilkins M.J."/>
            <person name="Karaoz U."/>
            <person name="Brodie E.L."/>
            <person name="Williams K.H."/>
            <person name="Hubbard S.S."/>
            <person name="Banfield J.F."/>
        </authorList>
    </citation>
    <scope>NUCLEOTIDE SEQUENCE [LARGE SCALE GENOMIC DNA]</scope>
</reference>
<gene>
    <name evidence="1" type="ORF">A3B13_02755</name>
</gene>
<dbReference type="EMBL" id="MHKZ01000010">
    <property type="protein sequence ID" value="OGZ00935.1"/>
    <property type="molecule type" value="Genomic_DNA"/>
</dbReference>
<evidence type="ECO:0000313" key="2">
    <source>
        <dbReference type="Proteomes" id="UP000176287"/>
    </source>
</evidence>
<evidence type="ECO:0000313" key="1">
    <source>
        <dbReference type="EMBL" id="OGZ00935.1"/>
    </source>
</evidence>